<sequence>MRLIDVRTIELRWFNDDQIPQYAILSHTWGADEVSYQELVWINRIKAFSASHDTPASSVASLSTQEDPSSVMMTAMEFMLRSSTSFATSLSGIKEEDLLKRQGYSKIVNAAREARSLGYSYIWIDTCCIDKSSSAELQEAINSMFRWYSDAEVCIVYLEDVLPPNAAPGEYRTASEIVQSAFDCSRWTKRGWTLQELVAPVLCRFYLGDWRLLGEKEEFLQEISAATGIPVFVLEDRHFLSEVSVAERMSWAAHRQTTRVEDQAYSLLGLFSIHMPLLYGEGSKAFIRLQEEILKTTDDYSLFAWRAQDPTPSTYRGLLARSPLEFRHCHAIEREETLSTFPINPTPIGLHLQLEVLPHPDDRTRIFALTRASNALNQRLAITLKSLDGASQFARVDAGSLTPIDDWPSGELRTLYVRQTPSIPAAFTTPEFAAFHVKRRFAAQTIPPVRILAAFPRELWNSETHSLRIPPSAPKAFGVLLLRVQSHAYAHSLTFPVAFGFDRATCHYWIKVVSDYVASERLAERGGTGWQTVLRREYIPLECFDAARGPDVRRDMFVVGDRGVGVGVSIKAGLVEDTVALVVSVDGLVHYM</sequence>
<dbReference type="Pfam" id="PF06985">
    <property type="entry name" value="HET"/>
    <property type="match status" value="1"/>
</dbReference>
<dbReference type="PANTHER" id="PTHR10622:SF12">
    <property type="entry name" value="HET DOMAIN-CONTAINING PROTEIN"/>
    <property type="match status" value="1"/>
</dbReference>
<name>A0A1Y2M6T9_EPING</name>
<dbReference type="Proteomes" id="UP000193240">
    <property type="component" value="Unassembled WGS sequence"/>
</dbReference>
<dbReference type="EMBL" id="KZ107840">
    <property type="protein sequence ID" value="OSS51509.1"/>
    <property type="molecule type" value="Genomic_DNA"/>
</dbReference>
<organism evidence="3 4">
    <name type="scientific">Epicoccum nigrum</name>
    <name type="common">Soil fungus</name>
    <name type="synonym">Epicoccum purpurascens</name>
    <dbReference type="NCBI Taxonomy" id="105696"/>
    <lineage>
        <taxon>Eukaryota</taxon>
        <taxon>Fungi</taxon>
        <taxon>Dikarya</taxon>
        <taxon>Ascomycota</taxon>
        <taxon>Pezizomycotina</taxon>
        <taxon>Dothideomycetes</taxon>
        <taxon>Pleosporomycetidae</taxon>
        <taxon>Pleosporales</taxon>
        <taxon>Pleosporineae</taxon>
        <taxon>Didymellaceae</taxon>
        <taxon>Epicoccum</taxon>
    </lineage>
</organism>
<dbReference type="InParanoid" id="A0A1Y2M6T9"/>
<evidence type="ECO:0000259" key="2">
    <source>
        <dbReference type="Pfam" id="PF26640"/>
    </source>
</evidence>
<evidence type="ECO:0000259" key="1">
    <source>
        <dbReference type="Pfam" id="PF06985"/>
    </source>
</evidence>
<dbReference type="STRING" id="105696.A0A1Y2M6T9"/>
<feature type="domain" description="Heterokaryon incompatibility" evidence="1">
    <location>
        <begin position="22"/>
        <end position="160"/>
    </location>
</feature>
<dbReference type="PANTHER" id="PTHR10622">
    <property type="entry name" value="HET DOMAIN-CONTAINING PROTEIN"/>
    <property type="match status" value="1"/>
</dbReference>
<evidence type="ECO:0000313" key="3">
    <source>
        <dbReference type="EMBL" id="OSS51509.1"/>
    </source>
</evidence>
<dbReference type="InterPro" id="IPR058525">
    <property type="entry name" value="DUF8212"/>
</dbReference>
<keyword evidence="4" id="KW-1185">Reference proteome</keyword>
<dbReference type="AlphaFoldDB" id="A0A1Y2M6T9"/>
<accession>A0A1Y2M6T9</accession>
<proteinExistence type="predicted"/>
<dbReference type="InterPro" id="IPR010730">
    <property type="entry name" value="HET"/>
</dbReference>
<evidence type="ECO:0000313" key="4">
    <source>
        <dbReference type="Proteomes" id="UP000193240"/>
    </source>
</evidence>
<dbReference type="OMA" id="AEVCIVY"/>
<reference evidence="3 4" key="1">
    <citation type="journal article" date="2017" name="Genome Announc.">
        <title>Genome sequence of the saprophytic ascomycete Epicoccum nigrum ICMP 19927 strain isolated from New Zealand.</title>
        <authorList>
            <person name="Fokin M."/>
            <person name="Fleetwood D."/>
            <person name="Weir B.S."/>
            <person name="Villas-Boas S.G."/>
        </authorList>
    </citation>
    <scope>NUCLEOTIDE SEQUENCE [LARGE SCALE GENOMIC DNA]</scope>
    <source>
        <strain evidence="3 4">ICMP 19927</strain>
    </source>
</reference>
<dbReference type="Pfam" id="PF26640">
    <property type="entry name" value="DUF8212"/>
    <property type="match status" value="1"/>
</dbReference>
<protein>
    <submittedName>
        <fullName evidence="3">Uncharacterized protein</fullName>
    </submittedName>
</protein>
<feature type="domain" description="DUF8212" evidence="2">
    <location>
        <begin position="284"/>
        <end position="321"/>
    </location>
</feature>
<gene>
    <name evidence="3" type="ORF">B5807_03212</name>
</gene>